<feature type="chain" id="PRO_5044560913" evidence="1">
    <location>
        <begin position="25"/>
        <end position="266"/>
    </location>
</feature>
<dbReference type="GeneID" id="101890822"/>
<gene>
    <name evidence="2" type="primary">101890822</name>
    <name evidence="4" type="synonym">LOC101890822</name>
</gene>
<dbReference type="Pfam" id="PF06585">
    <property type="entry name" value="JHBP"/>
    <property type="match status" value="1"/>
</dbReference>
<feature type="signal peptide" evidence="1">
    <location>
        <begin position="1"/>
        <end position="24"/>
    </location>
</feature>
<keyword evidence="1" id="KW-0732">Signal</keyword>
<protein>
    <submittedName>
        <fullName evidence="4">Uncharacterized protein LOC101890822</fullName>
    </submittedName>
</protein>
<accession>A0A1I8MVT1</accession>
<proteinExistence type="predicted"/>
<dbReference type="RefSeq" id="XP_005180768.1">
    <property type="nucleotide sequence ID" value="XM_005180711.3"/>
</dbReference>
<organism evidence="2">
    <name type="scientific">Musca domestica</name>
    <name type="common">House fly</name>
    <dbReference type="NCBI Taxonomy" id="7370"/>
    <lineage>
        <taxon>Eukaryota</taxon>
        <taxon>Metazoa</taxon>
        <taxon>Ecdysozoa</taxon>
        <taxon>Arthropoda</taxon>
        <taxon>Hexapoda</taxon>
        <taxon>Insecta</taxon>
        <taxon>Pterygota</taxon>
        <taxon>Neoptera</taxon>
        <taxon>Endopterygota</taxon>
        <taxon>Diptera</taxon>
        <taxon>Brachycera</taxon>
        <taxon>Muscomorpha</taxon>
        <taxon>Muscoidea</taxon>
        <taxon>Muscidae</taxon>
        <taxon>Musca</taxon>
    </lineage>
</organism>
<evidence type="ECO:0000256" key="1">
    <source>
        <dbReference type="SAM" id="SignalP"/>
    </source>
</evidence>
<evidence type="ECO:0000313" key="4">
    <source>
        <dbReference type="RefSeq" id="XP_005180768.1"/>
    </source>
</evidence>
<dbReference type="VEuPathDB" id="VectorBase:MDOMA2_000236"/>
<evidence type="ECO:0000313" key="2">
    <source>
        <dbReference type="EnsemblMetazoa" id="MDOA008951-PA"/>
    </source>
</evidence>
<sequence length="266" mass="28903">MKSQTFTLLAILAIFATTIPPTYGIMEDSIMEFLEELKMRMCHPIPKFGLPALDPLTIGHVETEIDNKYFVDFSTSVTDFALTGLSDFEVPSLTITTIPTRRSRFEIVLPKVVLKSLYTAKGSIARVVNLNGDGNADGYVENGRLAVSWIFNIGLSSVRIRSLTIEISLGGLYLNIEDVVEEPRINEFLHAVINELGIELLNDVWVEAQEKGAVKFVENKINSIIGQYSLGDLLKIIGGIVSGGGGEGGGPFDGIPPDCKEAIVAA</sequence>
<keyword evidence="3" id="KW-1185">Reference proteome</keyword>
<dbReference type="SMART" id="SM00700">
    <property type="entry name" value="JHBP"/>
    <property type="match status" value="1"/>
</dbReference>
<evidence type="ECO:0000313" key="3">
    <source>
        <dbReference type="Proteomes" id="UP001652621"/>
    </source>
</evidence>
<name>A0A1I8MVT1_MUSDO</name>
<dbReference type="PANTHER" id="PTHR11008:SF29">
    <property type="entry name" value="IP17226P"/>
    <property type="match status" value="1"/>
</dbReference>
<dbReference type="KEGG" id="mde:101890822"/>
<reference evidence="4" key="2">
    <citation type="submission" date="2025-04" db="UniProtKB">
        <authorList>
            <consortium name="RefSeq"/>
        </authorList>
    </citation>
    <scope>IDENTIFICATION</scope>
    <source>
        <strain evidence="4">Aabys</strain>
    </source>
</reference>
<dbReference type="eggNOG" id="ENOG502SB1B">
    <property type="taxonomic scope" value="Eukaryota"/>
</dbReference>
<dbReference type="Proteomes" id="UP001652621">
    <property type="component" value="Unplaced"/>
</dbReference>
<dbReference type="InterPro" id="IPR010562">
    <property type="entry name" value="Haemolymph_juvenile_hormone-bd"/>
</dbReference>
<dbReference type="EnsemblMetazoa" id="MDOA008951-RA">
    <property type="protein sequence ID" value="MDOA008951-PA"/>
    <property type="gene ID" value="MDOA008951"/>
</dbReference>
<reference evidence="2" key="1">
    <citation type="submission" date="2020-05" db="UniProtKB">
        <authorList>
            <consortium name="EnsemblMetazoa"/>
        </authorList>
    </citation>
    <scope>IDENTIFICATION</scope>
    <source>
        <strain evidence="2">Aabys</strain>
    </source>
</reference>
<dbReference type="VEuPathDB" id="VectorBase:MDOA008951"/>
<dbReference type="InterPro" id="IPR038606">
    <property type="entry name" value="To_sf"/>
</dbReference>
<dbReference type="GO" id="GO:0005615">
    <property type="term" value="C:extracellular space"/>
    <property type="evidence" value="ECO:0007669"/>
    <property type="project" value="TreeGrafter"/>
</dbReference>
<dbReference type="OrthoDB" id="6380971at2759"/>
<dbReference type="PANTHER" id="PTHR11008">
    <property type="entry name" value="PROTEIN TAKEOUT-LIKE PROTEIN"/>
    <property type="match status" value="1"/>
</dbReference>
<dbReference type="AlphaFoldDB" id="A0A1I8MVT1"/>
<dbReference type="Gene3D" id="3.15.10.30">
    <property type="entry name" value="Haemolymph juvenile hormone binding protein"/>
    <property type="match status" value="1"/>
</dbReference>